<gene>
    <name evidence="2" type="ORF">K8352_16535</name>
</gene>
<organism evidence="2 3">
    <name type="scientific">Cerina litoralis</name>
    <dbReference type="NCBI Taxonomy" id="2874477"/>
    <lineage>
        <taxon>Bacteria</taxon>
        <taxon>Pseudomonadati</taxon>
        <taxon>Bacteroidota</taxon>
        <taxon>Flavobacteriia</taxon>
        <taxon>Flavobacteriales</taxon>
        <taxon>Flavobacteriaceae</taxon>
        <taxon>Cerina</taxon>
    </lineage>
</organism>
<comment type="caution">
    <text evidence="2">The sequence shown here is derived from an EMBL/GenBank/DDBJ whole genome shotgun (WGS) entry which is preliminary data.</text>
</comment>
<reference evidence="2" key="1">
    <citation type="submission" date="2023-02" db="EMBL/GenBank/DDBJ databases">
        <title>Genome of Flavobacteriaceae gen. nov. sp. strain F89.</title>
        <authorList>
            <person name="Wang Y."/>
        </authorList>
    </citation>
    <scope>NUCLEOTIDE SEQUENCE</scope>
    <source>
        <strain evidence="2">F89</strain>
    </source>
</reference>
<dbReference type="InterPro" id="IPR024442">
    <property type="entry name" value="Transposase_Zn_ribbon"/>
</dbReference>
<dbReference type="Proteomes" id="UP001200642">
    <property type="component" value="Unassembled WGS sequence"/>
</dbReference>
<sequence length="80" mass="9684">MGFFKKFHNEESYKAHFKSQREENGVICKRCEHREHYWISTKDQYQCKKCSFRNTLWSGSPLHGSQLPYLLVFRHVDACR</sequence>
<protein>
    <submittedName>
        <fullName evidence="2">Transposase</fullName>
    </submittedName>
</protein>
<evidence type="ECO:0000259" key="1">
    <source>
        <dbReference type="Pfam" id="PF12760"/>
    </source>
</evidence>
<evidence type="ECO:0000313" key="2">
    <source>
        <dbReference type="EMBL" id="MCG2462370.1"/>
    </source>
</evidence>
<evidence type="ECO:0000313" key="3">
    <source>
        <dbReference type="Proteomes" id="UP001200642"/>
    </source>
</evidence>
<dbReference type="RefSeq" id="WP_396022346.1">
    <property type="nucleotide sequence ID" value="NZ_JAIRBC010000030.1"/>
</dbReference>
<dbReference type="EMBL" id="JAIRBC010000030">
    <property type="protein sequence ID" value="MCG2462370.1"/>
    <property type="molecule type" value="Genomic_DNA"/>
</dbReference>
<accession>A0AAE3EXL8</accession>
<dbReference type="Pfam" id="PF12760">
    <property type="entry name" value="Zn_ribbon_IS1595"/>
    <property type="match status" value="1"/>
</dbReference>
<proteinExistence type="predicted"/>
<dbReference type="AlphaFoldDB" id="A0AAE3EXL8"/>
<keyword evidence="3" id="KW-1185">Reference proteome</keyword>
<feature type="domain" description="Transposase zinc-ribbon" evidence="1">
    <location>
        <begin position="9"/>
        <end position="51"/>
    </location>
</feature>
<name>A0AAE3EXL8_9FLAO</name>